<evidence type="ECO:0000256" key="1">
    <source>
        <dbReference type="ARBA" id="ARBA00004255"/>
    </source>
</evidence>
<dbReference type="EMBL" id="JABFUD020000021">
    <property type="protein sequence ID" value="KAI5063090.1"/>
    <property type="molecule type" value="Genomic_DNA"/>
</dbReference>
<dbReference type="FunFam" id="2.60.40.1170:FF:000007">
    <property type="entry name" value="Coatomer subunit delta"/>
    <property type="match status" value="1"/>
</dbReference>
<dbReference type="PANTHER" id="PTHR10121">
    <property type="entry name" value="COATOMER SUBUNIT DELTA"/>
    <property type="match status" value="1"/>
</dbReference>
<comment type="subcellular location">
    <subcellularLocation>
        <location evidence="11">Cytoplasm</location>
    </subcellularLocation>
    <subcellularLocation>
        <location evidence="1 11">Golgi apparatus membrane</location>
        <topology evidence="1 11">Peripheral membrane protein</topology>
        <orientation evidence="1 11">Cytoplasmic side</orientation>
    </subcellularLocation>
    <subcellularLocation>
        <location evidence="11">Cytoplasmic vesicle</location>
        <location evidence="11">COPI-coated vesicle membrane</location>
        <topology evidence="11">Peripheral membrane protein</topology>
        <orientation evidence="11">Cytoplasmic side</orientation>
    </subcellularLocation>
</comment>
<dbReference type="Gene3D" id="2.60.40.1170">
    <property type="entry name" value="Mu homology domain, subdomain B"/>
    <property type="match status" value="2"/>
</dbReference>
<evidence type="ECO:0000256" key="9">
    <source>
        <dbReference type="ARBA" id="ARBA00023136"/>
    </source>
</evidence>
<evidence type="ECO:0000259" key="12">
    <source>
        <dbReference type="PROSITE" id="PS51072"/>
    </source>
</evidence>
<evidence type="ECO:0000256" key="7">
    <source>
        <dbReference type="ARBA" id="ARBA00022927"/>
    </source>
</evidence>
<evidence type="ECO:0000256" key="8">
    <source>
        <dbReference type="ARBA" id="ARBA00023034"/>
    </source>
</evidence>
<protein>
    <recommendedName>
        <fullName evidence="11">Coatomer subunit delta</fullName>
    </recommendedName>
</protein>
<dbReference type="SUPFAM" id="SSF64356">
    <property type="entry name" value="SNARE-like"/>
    <property type="match status" value="1"/>
</dbReference>
<keyword evidence="4 11" id="KW-0813">Transport</keyword>
<dbReference type="Pfam" id="PF00928">
    <property type="entry name" value="Adap_comp_sub"/>
    <property type="match status" value="1"/>
</dbReference>
<evidence type="ECO:0000256" key="2">
    <source>
        <dbReference type="ARBA" id="ARBA00010516"/>
    </source>
</evidence>
<evidence type="ECO:0000256" key="10">
    <source>
        <dbReference type="ARBA" id="ARBA00023329"/>
    </source>
</evidence>
<gene>
    <name evidence="13" type="ORF">GOP47_0021637</name>
</gene>
<dbReference type="InterPro" id="IPR011012">
    <property type="entry name" value="Longin-like_dom_sf"/>
</dbReference>
<evidence type="ECO:0000256" key="6">
    <source>
        <dbReference type="ARBA" id="ARBA00022892"/>
    </source>
</evidence>
<evidence type="ECO:0000313" key="14">
    <source>
        <dbReference type="Proteomes" id="UP000886520"/>
    </source>
</evidence>
<feature type="domain" description="MHD" evidence="12">
    <location>
        <begin position="364"/>
        <end position="604"/>
    </location>
</feature>
<evidence type="ECO:0000256" key="3">
    <source>
        <dbReference type="ARBA" id="ARBA00011775"/>
    </source>
</evidence>
<evidence type="ECO:0000256" key="4">
    <source>
        <dbReference type="ARBA" id="ARBA00022448"/>
    </source>
</evidence>
<keyword evidence="10" id="KW-0968">Cytoplasmic vesicle</keyword>
<dbReference type="CDD" id="cd14830">
    <property type="entry name" value="Delta_COP_N"/>
    <property type="match status" value="1"/>
</dbReference>
<reference evidence="13" key="1">
    <citation type="submission" date="2021-01" db="EMBL/GenBank/DDBJ databases">
        <title>Adiantum capillus-veneris genome.</title>
        <authorList>
            <person name="Fang Y."/>
            <person name="Liao Q."/>
        </authorList>
    </citation>
    <scope>NUCLEOTIDE SEQUENCE</scope>
    <source>
        <strain evidence="13">H3</strain>
        <tissue evidence="13">Leaf</tissue>
    </source>
</reference>
<dbReference type="SUPFAM" id="SSF49447">
    <property type="entry name" value="Second domain of Mu2 adaptin subunit (ap50) of ap2 adaptor"/>
    <property type="match status" value="1"/>
</dbReference>
<dbReference type="GO" id="GO:0015031">
    <property type="term" value="P:protein transport"/>
    <property type="evidence" value="ECO:0007669"/>
    <property type="project" value="UniProtKB-KW"/>
</dbReference>
<name>A0A9D4U8I2_ADICA</name>
<dbReference type="PROSITE" id="PS51072">
    <property type="entry name" value="MHD"/>
    <property type="match status" value="1"/>
</dbReference>
<dbReference type="InterPro" id="IPR028565">
    <property type="entry name" value="MHD"/>
</dbReference>
<evidence type="ECO:0000256" key="5">
    <source>
        <dbReference type="ARBA" id="ARBA00022490"/>
    </source>
</evidence>
<accession>A0A9D4U8I2</accession>
<dbReference type="CDD" id="cd09254">
    <property type="entry name" value="AP_delta-COPI_MHD"/>
    <property type="match status" value="1"/>
</dbReference>
<keyword evidence="5 11" id="KW-0963">Cytoplasm</keyword>
<dbReference type="InterPro" id="IPR027059">
    <property type="entry name" value="Coatomer_dsu"/>
</dbReference>
<dbReference type="GO" id="GO:0030126">
    <property type="term" value="C:COPI vesicle coat"/>
    <property type="evidence" value="ECO:0007669"/>
    <property type="project" value="UniProtKB-UniRule"/>
</dbReference>
<dbReference type="PANTHER" id="PTHR10121:SF0">
    <property type="entry name" value="COATOMER SUBUNIT DELTA"/>
    <property type="match status" value="1"/>
</dbReference>
<organism evidence="13 14">
    <name type="scientific">Adiantum capillus-veneris</name>
    <name type="common">Maidenhair fern</name>
    <dbReference type="NCBI Taxonomy" id="13818"/>
    <lineage>
        <taxon>Eukaryota</taxon>
        <taxon>Viridiplantae</taxon>
        <taxon>Streptophyta</taxon>
        <taxon>Embryophyta</taxon>
        <taxon>Tracheophyta</taxon>
        <taxon>Polypodiopsida</taxon>
        <taxon>Polypodiidae</taxon>
        <taxon>Polypodiales</taxon>
        <taxon>Pteridineae</taxon>
        <taxon>Pteridaceae</taxon>
        <taxon>Vittarioideae</taxon>
        <taxon>Adiantum</taxon>
    </lineage>
</organism>
<keyword evidence="9 11" id="KW-0472">Membrane</keyword>
<dbReference type="GO" id="GO:0006890">
    <property type="term" value="P:retrograde vesicle-mediated transport, Golgi to endoplasmic reticulum"/>
    <property type="evidence" value="ECO:0007669"/>
    <property type="project" value="UniProtKB-UniRule"/>
</dbReference>
<keyword evidence="14" id="KW-1185">Reference proteome</keyword>
<proteinExistence type="inferred from homology"/>
<keyword evidence="7 11" id="KW-0653">Protein transport</keyword>
<dbReference type="GO" id="GO:0000139">
    <property type="term" value="C:Golgi membrane"/>
    <property type="evidence" value="ECO:0007669"/>
    <property type="project" value="UniProtKB-SubCell"/>
</dbReference>
<comment type="similarity">
    <text evidence="2 11">Belongs to the adaptor complexes medium subunit family. Delta-COP subfamily.</text>
</comment>
<dbReference type="GO" id="GO:0051645">
    <property type="term" value="P:Golgi localization"/>
    <property type="evidence" value="ECO:0007669"/>
    <property type="project" value="TreeGrafter"/>
</dbReference>
<dbReference type="Gene3D" id="3.30.450.60">
    <property type="match status" value="1"/>
</dbReference>
<comment type="subunit">
    <text evidence="3 11">Oligomeric complex that consists of at least the alpha, beta, beta', gamma, delta, epsilon and zeta subunits.</text>
</comment>
<evidence type="ECO:0000256" key="11">
    <source>
        <dbReference type="RuleBase" id="RU366052"/>
    </source>
</evidence>
<sequence length="604" mass="67447">MIETQQLNSLRGWLERQNNILAIDMHKGRINAREFHSVYSRAPFQFLKDHDHHARTFPSGRKSFLNSASHPSAQRASIDYRSRMVVLAASIITKTGKALVSRQFVEMTRIRIEGLLAAFPKLVGTGKQHTYVETENVRYVYQPIELLYLLLVTNRQSNILEDLEMLRLLSKIVPEYCPSLDEDGICKVAFELIFAFDEAISLGHKENVTVTDVKQYIEMESHEERLHNMIVQSKINETKDIMKRKASEIDKIKLERLKMDKGTFIPSTTSGPLRFDSNGFSDLSSSGGGGFGSNSGFGSSIDLDAYKPKARTSSLPTPAKGLGMQLGKGQKTNQILQSLKAEGEMYVDDVLPNSGPSKPSAVALDPIVIALEENLAVILKKDGGLESFEVRGTMSLLIQNQDDTQLQVQIENGSNQNFQFKTHPLIDKKLYLDENILALRDLTKSFQAGTPSGILKWRLQSKQESLVPLNINCWPSISGRESIVNIEYEASRAFDLQNVVVSIPLPALRDSPVVNQVDGDWRYDSRKSILEWSKELIDDTNRSGSMEFVVPAADSTAFFPIDVKFTASTIYCDIKVLAVVPSSGKGTLKYSGSRQLLVDSYQVV</sequence>
<dbReference type="OrthoDB" id="10266042at2759"/>
<dbReference type="InterPro" id="IPR036168">
    <property type="entry name" value="AP2_Mu_C_sf"/>
</dbReference>
<dbReference type="GO" id="GO:0006888">
    <property type="term" value="P:endoplasmic reticulum to Golgi vesicle-mediated transport"/>
    <property type="evidence" value="ECO:0007669"/>
    <property type="project" value="TreeGrafter"/>
</dbReference>
<comment type="function">
    <text evidence="11">The coatomer is a cytosolic protein complex that binds to dilysine motifs and reversibly associates with Golgi non-clathrin-coated vesicles, which further mediate biosynthetic protein transport from the ER, via the Golgi up to the trans Golgi network.</text>
</comment>
<keyword evidence="6 11" id="KW-0931">ER-Golgi transport</keyword>
<dbReference type="AlphaFoldDB" id="A0A9D4U8I2"/>
<keyword evidence="8 11" id="KW-0333">Golgi apparatus</keyword>
<dbReference type="Proteomes" id="UP000886520">
    <property type="component" value="Chromosome 21"/>
</dbReference>
<evidence type="ECO:0000313" key="13">
    <source>
        <dbReference type="EMBL" id="KAI5063090.1"/>
    </source>
</evidence>
<dbReference type="FunFam" id="3.30.450.60:FF:000003">
    <property type="entry name" value="Coatomer subunit delta"/>
    <property type="match status" value="1"/>
</dbReference>
<comment type="caution">
    <text evidence="13">The sequence shown here is derived from an EMBL/GenBank/DDBJ whole genome shotgun (WGS) entry which is preliminary data.</text>
</comment>